<accession>A0ACC2UM75</accession>
<name>A0ACC2UM75_9FUNG</name>
<proteinExistence type="predicted"/>
<organism evidence="1 2">
    <name type="scientific">Entomophthora muscae</name>
    <dbReference type="NCBI Taxonomy" id="34485"/>
    <lineage>
        <taxon>Eukaryota</taxon>
        <taxon>Fungi</taxon>
        <taxon>Fungi incertae sedis</taxon>
        <taxon>Zoopagomycota</taxon>
        <taxon>Entomophthoromycotina</taxon>
        <taxon>Entomophthoromycetes</taxon>
        <taxon>Entomophthorales</taxon>
        <taxon>Entomophthoraceae</taxon>
        <taxon>Entomophthora</taxon>
    </lineage>
</organism>
<evidence type="ECO:0000313" key="1">
    <source>
        <dbReference type="EMBL" id="KAJ9088009.1"/>
    </source>
</evidence>
<comment type="caution">
    <text evidence="1">The sequence shown here is derived from an EMBL/GenBank/DDBJ whole genome shotgun (WGS) entry which is preliminary data.</text>
</comment>
<protein>
    <submittedName>
        <fullName evidence="1">Uncharacterized protein</fullName>
    </submittedName>
</protein>
<sequence>MAIRNNKRRANLALFACDFCKHRKIRCTVVNSQCKECLVRGLHCTFLKSSNRKCYLRGQKQDKKEWKDNIIVWSITPDKSELDSRPEEKAYQPNQVPALLGTRASELTFKEFKVLVESVSNFPSSSLKPVKDKLPLMVAELDQDRFRFLVNTMIAWHLFTSAEIHKPLTQYSSELNDGITYYSCAVDAIPFIDIGDILLPVLTLLEEVRILSIRAIPSFIALHV</sequence>
<gene>
    <name evidence="1" type="ORF">DSO57_1027291</name>
</gene>
<evidence type="ECO:0000313" key="2">
    <source>
        <dbReference type="Proteomes" id="UP001165960"/>
    </source>
</evidence>
<reference evidence="1" key="1">
    <citation type="submission" date="2022-04" db="EMBL/GenBank/DDBJ databases">
        <title>Genome of the entomopathogenic fungus Entomophthora muscae.</title>
        <authorList>
            <person name="Elya C."/>
            <person name="Lovett B.R."/>
            <person name="Lee E."/>
            <person name="Macias A.M."/>
            <person name="Hajek A.E."/>
            <person name="De Bivort B.L."/>
            <person name="Kasson M.T."/>
            <person name="De Fine Licht H.H."/>
            <person name="Stajich J.E."/>
        </authorList>
    </citation>
    <scope>NUCLEOTIDE SEQUENCE</scope>
    <source>
        <strain evidence="1">Berkeley</strain>
    </source>
</reference>
<dbReference type="Proteomes" id="UP001165960">
    <property type="component" value="Unassembled WGS sequence"/>
</dbReference>
<keyword evidence="2" id="KW-1185">Reference proteome</keyword>
<dbReference type="EMBL" id="QTSX02000165">
    <property type="protein sequence ID" value="KAJ9088009.1"/>
    <property type="molecule type" value="Genomic_DNA"/>
</dbReference>